<dbReference type="Pfam" id="PF16582">
    <property type="entry name" value="TPP_enzyme_M_2"/>
    <property type="match status" value="1"/>
</dbReference>
<comment type="cofactor">
    <cofactor evidence="7">
        <name>Mg(2+)</name>
        <dbReference type="ChEBI" id="CHEBI:18420"/>
    </cofactor>
    <cofactor evidence="7">
        <name>Mn(2+)</name>
        <dbReference type="ChEBI" id="CHEBI:29035"/>
    </cofactor>
</comment>
<evidence type="ECO:0000259" key="10">
    <source>
        <dbReference type="Pfam" id="PF16582"/>
    </source>
</evidence>
<dbReference type="AlphaFoldDB" id="A0A240EFX1"/>
<dbReference type="PIRSF" id="PIRSF004983">
    <property type="entry name" value="MenD"/>
    <property type="match status" value="1"/>
</dbReference>
<dbReference type="InterPro" id="IPR011766">
    <property type="entry name" value="TPP_enzyme_TPP-bd"/>
</dbReference>
<dbReference type="Proteomes" id="UP000219336">
    <property type="component" value="Unassembled WGS sequence"/>
</dbReference>
<dbReference type="EMBL" id="OANU01000010">
    <property type="protein sequence ID" value="SNX47574.1"/>
    <property type="molecule type" value="Genomic_DNA"/>
</dbReference>
<dbReference type="GO" id="GO:0030145">
    <property type="term" value="F:manganese ion binding"/>
    <property type="evidence" value="ECO:0007669"/>
    <property type="project" value="UniProtKB-UniRule"/>
</dbReference>
<evidence type="ECO:0000256" key="7">
    <source>
        <dbReference type="HAMAP-Rule" id="MF_01659"/>
    </source>
</evidence>
<evidence type="ECO:0000256" key="6">
    <source>
        <dbReference type="ARBA" id="ARBA00023211"/>
    </source>
</evidence>
<dbReference type="InterPro" id="IPR004433">
    <property type="entry name" value="MenaQ_synth_MenD"/>
</dbReference>
<gene>
    <name evidence="7 11" type="primary">menD</name>
    <name evidence="11" type="ORF">VTH8203_01184</name>
</gene>
<keyword evidence="1 7" id="KW-0474">Menaquinone biosynthesis</keyword>
<comment type="pathway">
    <text evidence="7">Quinol/quinone metabolism; 1,4-dihydroxy-2-naphthoate biosynthesis; 1,4-dihydroxy-2-naphthoate from chorismate: step 2/7.</text>
</comment>
<keyword evidence="2 7" id="KW-0808">Transferase</keyword>
<dbReference type="InterPro" id="IPR032264">
    <property type="entry name" value="MenD_middle"/>
</dbReference>
<evidence type="ECO:0000259" key="9">
    <source>
        <dbReference type="Pfam" id="PF02776"/>
    </source>
</evidence>
<dbReference type="EC" id="2.2.1.9" evidence="7"/>
<dbReference type="SUPFAM" id="SSF52518">
    <property type="entry name" value="Thiamin diphosphate-binding fold (THDP-binding)"/>
    <property type="match status" value="2"/>
</dbReference>
<proteinExistence type="inferred from homology"/>
<evidence type="ECO:0000256" key="4">
    <source>
        <dbReference type="ARBA" id="ARBA00022842"/>
    </source>
</evidence>
<evidence type="ECO:0000256" key="3">
    <source>
        <dbReference type="ARBA" id="ARBA00022723"/>
    </source>
</evidence>
<dbReference type="GO" id="GO:0000287">
    <property type="term" value="F:magnesium ion binding"/>
    <property type="evidence" value="ECO:0007669"/>
    <property type="project" value="UniProtKB-UniRule"/>
</dbReference>
<evidence type="ECO:0000256" key="1">
    <source>
        <dbReference type="ARBA" id="ARBA00022428"/>
    </source>
</evidence>
<keyword evidence="12" id="KW-1185">Reference proteome</keyword>
<keyword evidence="6 7" id="KW-0464">Manganese</keyword>
<keyword evidence="4 7" id="KW-0460">Magnesium</keyword>
<comment type="cofactor">
    <cofactor evidence="7">
        <name>thiamine diphosphate</name>
        <dbReference type="ChEBI" id="CHEBI:58937"/>
    </cofactor>
    <text evidence="7">Binds 1 thiamine pyrophosphate per subunit.</text>
</comment>
<dbReference type="PANTHER" id="PTHR42916">
    <property type="entry name" value="2-SUCCINYL-5-ENOLPYRUVYL-6-HYDROXY-3-CYCLOHEXENE-1-CARBOXYLATE SYNTHASE"/>
    <property type="match status" value="1"/>
</dbReference>
<name>A0A240EFX1_9VIBR</name>
<feature type="domain" description="Thiamine pyrophosphate enzyme N-terminal TPP-binding" evidence="9">
    <location>
        <begin position="14"/>
        <end position="126"/>
    </location>
</feature>
<dbReference type="InterPro" id="IPR029061">
    <property type="entry name" value="THDP-binding"/>
</dbReference>
<comment type="function">
    <text evidence="7">Catalyzes the thiamine diphosphate-dependent decarboxylation of 2-oxoglutarate and the subsequent addition of the resulting succinic semialdehyde-thiamine pyrophosphate anion to isochorismate to yield 2-succinyl-5-enolpyruvyl-6-hydroxy-3-cyclohexene-1-carboxylate (SEPHCHC).</text>
</comment>
<keyword evidence="5 7" id="KW-0786">Thiamine pyrophosphate</keyword>
<evidence type="ECO:0000256" key="2">
    <source>
        <dbReference type="ARBA" id="ARBA00022679"/>
    </source>
</evidence>
<evidence type="ECO:0000313" key="11">
    <source>
        <dbReference type="EMBL" id="SNX47574.1"/>
    </source>
</evidence>
<evidence type="ECO:0000259" key="8">
    <source>
        <dbReference type="Pfam" id="PF02775"/>
    </source>
</evidence>
<keyword evidence="3 7" id="KW-0479">Metal-binding</keyword>
<dbReference type="OrthoDB" id="9791859at2"/>
<sequence length="571" mass="62686">MSYNQAALNRVWTEIMMEELYRQGVKHVCIAPGSRSTPLTLEAVEHPHLKVHTHFDERGLGFLALGLAKSSQSPVAVIVTSGTAVANLLPAVAESRLTKEKLVLLTSDRPIELVQCGANQAIDQLGIFSQHVTEAVNLPSPSTQVPAAWLLSTIDHAFSLQEKRGGSIHFNCPFPEPLYGGEDKTAFSDYVQSIAKWRMASTCFVEYPSPTAVDYVAQINALNLSNRKGVIIVGSVSLAVAQQAGLLAQQLGWPLLCDPQAGIGGDWQRYDIWLQNPQASGLLSQADTVLQVGARLVSKRLNAWLKSHAQHSEYLLLSEFDDRLNPDHVTLRHYQVNIEQWLESALRARKHSQHAGWGDKLKSWSGLVPRLAPTRRHLTEFDVACSIERLPNNINLFLGNSLIVRLVDMLANPKGIETYSNRGASGIDGLVASASGVHRDKGRSTVLYLGDTSLLYDLNSLSLFTHTQAPCVIVVTNNDGGAIFDMLPVPQDKKVRCYQMPHGLRFEHAAAQFGLGYCMVKSRQDLDAQIQQHLVSGQGSLLIETVTASDEVADMIRQLGRDISSFQTHAS</sequence>
<dbReference type="Pfam" id="PF02775">
    <property type="entry name" value="TPP_enzyme_C"/>
    <property type="match status" value="1"/>
</dbReference>
<comment type="subunit">
    <text evidence="7">Homodimer.</text>
</comment>
<evidence type="ECO:0000256" key="5">
    <source>
        <dbReference type="ARBA" id="ARBA00023052"/>
    </source>
</evidence>
<feature type="domain" description="Thiamine pyrophosphate enzyme TPP-binding" evidence="8">
    <location>
        <begin position="431"/>
        <end position="544"/>
    </location>
</feature>
<dbReference type="HAMAP" id="MF_01659">
    <property type="entry name" value="MenD"/>
    <property type="match status" value="1"/>
</dbReference>
<dbReference type="UniPathway" id="UPA00079"/>
<dbReference type="RefSeq" id="WP_096992833.1">
    <property type="nucleotide sequence ID" value="NZ_JBHSII010000001.1"/>
</dbReference>
<evidence type="ECO:0000313" key="12">
    <source>
        <dbReference type="Proteomes" id="UP000219336"/>
    </source>
</evidence>
<comment type="catalytic activity">
    <reaction evidence="7">
        <text>isochorismate + 2-oxoglutarate + H(+) = 5-enolpyruvoyl-6-hydroxy-2-succinyl-cyclohex-3-ene-1-carboxylate + CO2</text>
        <dbReference type="Rhea" id="RHEA:25593"/>
        <dbReference type="ChEBI" id="CHEBI:15378"/>
        <dbReference type="ChEBI" id="CHEBI:16526"/>
        <dbReference type="ChEBI" id="CHEBI:16810"/>
        <dbReference type="ChEBI" id="CHEBI:29780"/>
        <dbReference type="ChEBI" id="CHEBI:58818"/>
        <dbReference type="EC" id="2.2.1.9"/>
    </reaction>
</comment>
<dbReference type="CDD" id="cd02009">
    <property type="entry name" value="TPP_SHCHC_synthase"/>
    <property type="match status" value="1"/>
</dbReference>
<dbReference type="GO" id="GO:0070204">
    <property type="term" value="F:2-succinyl-5-enolpyruvyl-6-hydroxy-3-cyclohexene-1-carboxylic-acid synthase activity"/>
    <property type="evidence" value="ECO:0007669"/>
    <property type="project" value="UniProtKB-UniRule"/>
</dbReference>
<dbReference type="InterPro" id="IPR029035">
    <property type="entry name" value="DHS-like_NAD/FAD-binding_dom"/>
</dbReference>
<dbReference type="Pfam" id="PF02776">
    <property type="entry name" value="TPP_enzyme_N"/>
    <property type="match status" value="1"/>
</dbReference>
<dbReference type="InterPro" id="IPR012001">
    <property type="entry name" value="Thiamin_PyroP_enz_TPP-bd_dom"/>
</dbReference>
<dbReference type="GO" id="GO:0030976">
    <property type="term" value="F:thiamine pyrophosphate binding"/>
    <property type="evidence" value="ECO:0007669"/>
    <property type="project" value="UniProtKB-UniRule"/>
</dbReference>
<dbReference type="SUPFAM" id="SSF52467">
    <property type="entry name" value="DHS-like NAD/FAD-binding domain"/>
    <property type="match status" value="1"/>
</dbReference>
<dbReference type="GO" id="GO:0009234">
    <property type="term" value="P:menaquinone biosynthetic process"/>
    <property type="evidence" value="ECO:0007669"/>
    <property type="project" value="UniProtKB-UniRule"/>
</dbReference>
<accession>A0A240EFX1</accession>
<dbReference type="PANTHER" id="PTHR42916:SF1">
    <property type="entry name" value="PROTEIN PHYLLO, CHLOROPLASTIC"/>
    <property type="match status" value="1"/>
</dbReference>
<organism evidence="11 12">
    <name type="scientific">Vibrio thalassae</name>
    <dbReference type="NCBI Taxonomy" id="1243014"/>
    <lineage>
        <taxon>Bacteria</taxon>
        <taxon>Pseudomonadati</taxon>
        <taxon>Pseudomonadota</taxon>
        <taxon>Gammaproteobacteria</taxon>
        <taxon>Vibrionales</taxon>
        <taxon>Vibrionaceae</taxon>
        <taxon>Vibrio</taxon>
    </lineage>
</organism>
<comment type="similarity">
    <text evidence="7">Belongs to the TPP enzyme family. MenD subfamily.</text>
</comment>
<dbReference type="UniPathway" id="UPA01057">
    <property type="reaction ID" value="UER00164"/>
</dbReference>
<reference evidence="12" key="1">
    <citation type="submission" date="2016-06" db="EMBL/GenBank/DDBJ databases">
        <authorList>
            <person name="Rodrigo-Torres L."/>
            <person name="Arahal R.D."/>
            <person name="Lucena T."/>
        </authorList>
    </citation>
    <scope>NUCLEOTIDE SEQUENCE [LARGE SCALE GENOMIC DNA]</scope>
    <source>
        <strain evidence="12">CECT8203</strain>
    </source>
</reference>
<dbReference type="CDD" id="cd07037">
    <property type="entry name" value="TPP_PYR_MenD"/>
    <property type="match status" value="1"/>
</dbReference>
<protein>
    <recommendedName>
        <fullName evidence="7">2-succinyl-5-enolpyruvyl-6-hydroxy-3-cyclohexene-1-carboxylate synthase</fullName>
        <shortName evidence="7">SEPHCHC synthase</shortName>
        <ecNumber evidence="7">2.2.1.9</ecNumber>
    </recommendedName>
    <alternativeName>
        <fullName evidence="7">Menaquinone biosynthesis protein MenD</fullName>
    </alternativeName>
</protein>
<dbReference type="Gene3D" id="3.40.50.970">
    <property type="match status" value="2"/>
</dbReference>
<feature type="domain" description="Menaquinone biosynthesis protein MenD middle" evidence="10">
    <location>
        <begin position="189"/>
        <end position="398"/>
    </location>
</feature>
<dbReference type="NCBIfam" id="TIGR00173">
    <property type="entry name" value="menD"/>
    <property type="match status" value="1"/>
</dbReference>
<comment type="pathway">
    <text evidence="7">Quinol/quinone metabolism; menaquinone biosynthesis.</text>
</comment>
<dbReference type="Gene3D" id="3.40.50.1220">
    <property type="entry name" value="TPP-binding domain"/>
    <property type="match status" value="1"/>
</dbReference>